<dbReference type="CDD" id="cd07957">
    <property type="entry name" value="Anticodon_Ia_Met"/>
    <property type="match status" value="1"/>
</dbReference>
<comment type="similarity">
    <text evidence="9">Belongs to the class-I aminoacyl-tRNA synthetase family.</text>
</comment>
<dbReference type="Gene3D" id="1.10.730.10">
    <property type="entry name" value="Isoleucyl-tRNA Synthetase, Domain 1"/>
    <property type="match status" value="1"/>
</dbReference>
<keyword evidence="6 9" id="KW-0648">Protein biosynthesis</keyword>
<protein>
    <recommendedName>
        <fullName evidence="2">methionine--tRNA ligase</fullName>
        <ecNumber evidence="2">6.1.1.10</ecNumber>
    </recommendedName>
    <alternativeName>
        <fullName evidence="8">Methionyl-tRNA synthetase</fullName>
    </alternativeName>
</protein>
<dbReference type="GO" id="GO:0005737">
    <property type="term" value="C:cytoplasm"/>
    <property type="evidence" value="ECO:0007669"/>
    <property type="project" value="UniProtKB-SubCell"/>
</dbReference>
<dbReference type="InterPro" id="IPR015413">
    <property type="entry name" value="Methionyl/Leucyl_tRNA_Synth"/>
</dbReference>
<keyword evidence="7 9" id="KW-0030">Aminoacyl-tRNA synthetase</keyword>
<gene>
    <name evidence="12" type="ORF">ENV14_08215</name>
</gene>
<evidence type="ECO:0000256" key="1">
    <source>
        <dbReference type="ARBA" id="ARBA00004496"/>
    </source>
</evidence>
<dbReference type="EMBL" id="DTFF01000066">
    <property type="protein sequence ID" value="HGI88351.1"/>
    <property type="molecule type" value="Genomic_DNA"/>
</dbReference>
<proteinExistence type="inferred from homology"/>
<evidence type="ECO:0000256" key="6">
    <source>
        <dbReference type="ARBA" id="ARBA00022917"/>
    </source>
</evidence>
<dbReference type="Gene3D" id="3.40.50.620">
    <property type="entry name" value="HUPs"/>
    <property type="match status" value="1"/>
</dbReference>
<dbReference type="AlphaFoldDB" id="A0A7C4BD11"/>
<dbReference type="EC" id="6.1.1.10" evidence="2"/>
<dbReference type="Gene3D" id="2.170.220.10">
    <property type="match status" value="1"/>
</dbReference>
<dbReference type="PANTHER" id="PTHR43326:SF1">
    <property type="entry name" value="METHIONINE--TRNA LIGASE, MITOCHONDRIAL"/>
    <property type="match status" value="1"/>
</dbReference>
<reference evidence="12" key="1">
    <citation type="journal article" date="2020" name="mSystems">
        <title>Genome- and Community-Level Interaction Insights into Carbon Utilization and Element Cycling Functions of Hydrothermarchaeota in Hydrothermal Sediment.</title>
        <authorList>
            <person name="Zhou Z."/>
            <person name="Liu Y."/>
            <person name="Xu W."/>
            <person name="Pan J."/>
            <person name="Luo Z.H."/>
            <person name="Li M."/>
        </authorList>
    </citation>
    <scope>NUCLEOTIDE SEQUENCE [LARGE SCALE GENOMIC DNA]</scope>
    <source>
        <strain evidence="12">SpSt-732</strain>
    </source>
</reference>
<dbReference type="PRINTS" id="PR01041">
    <property type="entry name" value="TRNASYNTHMET"/>
</dbReference>
<dbReference type="InterPro" id="IPR041872">
    <property type="entry name" value="Anticodon_Met"/>
</dbReference>
<dbReference type="Pfam" id="PF09334">
    <property type="entry name" value="tRNA-synt_1g"/>
    <property type="match status" value="1"/>
</dbReference>
<dbReference type="Pfam" id="PF08264">
    <property type="entry name" value="Anticodon_1"/>
    <property type="match status" value="1"/>
</dbReference>
<dbReference type="GO" id="GO:0006431">
    <property type="term" value="P:methionyl-tRNA aminoacylation"/>
    <property type="evidence" value="ECO:0007669"/>
    <property type="project" value="InterPro"/>
</dbReference>
<evidence type="ECO:0000313" key="12">
    <source>
        <dbReference type="EMBL" id="HGI88351.1"/>
    </source>
</evidence>
<dbReference type="GO" id="GO:0005524">
    <property type="term" value="F:ATP binding"/>
    <property type="evidence" value="ECO:0007669"/>
    <property type="project" value="UniProtKB-KW"/>
</dbReference>
<comment type="caution">
    <text evidence="12">The sequence shown here is derived from an EMBL/GenBank/DDBJ whole genome shotgun (WGS) entry which is preliminary data.</text>
</comment>
<dbReference type="NCBIfam" id="TIGR00398">
    <property type="entry name" value="metG"/>
    <property type="match status" value="1"/>
</dbReference>
<evidence type="ECO:0000256" key="4">
    <source>
        <dbReference type="ARBA" id="ARBA00022741"/>
    </source>
</evidence>
<dbReference type="SUPFAM" id="SSF52374">
    <property type="entry name" value="Nucleotidylyl transferase"/>
    <property type="match status" value="1"/>
</dbReference>
<evidence type="ECO:0000256" key="3">
    <source>
        <dbReference type="ARBA" id="ARBA00022598"/>
    </source>
</evidence>
<comment type="subcellular location">
    <subcellularLocation>
        <location evidence="1">Cytoplasm</location>
    </subcellularLocation>
</comment>
<dbReference type="InterPro" id="IPR013155">
    <property type="entry name" value="M/V/L/I-tRNA-synth_anticd-bd"/>
</dbReference>
<organism evidence="12">
    <name type="scientific">Ignisphaera aggregans</name>
    <dbReference type="NCBI Taxonomy" id="334771"/>
    <lineage>
        <taxon>Archaea</taxon>
        <taxon>Thermoproteota</taxon>
        <taxon>Thermoprotei</taxon>
        <taxon>Desulfurococcales</taxon>
        <taxon>Desulfurococcaceae</taxon>
        <taxon>Ignisphaera</taxon>
    </lineage>
</organism>
<accession>A0A7C4BD11</accession>
<feature type="domain" description="Methionyl/Valyl/Leucyl/Isoleucyl-tRNA synthetase anticodon-binding" evidence="10">
    <location>
        <begin position="390"/>
        <end position="467"/>
    </location>
</feature>
<name>A0A7C4BD11_9CREN</name>
<evidence type="ECO:0000259" key="11">
    <source>
        <dbReference type="Pfam" id="PF09334"/>
    </source>
</evidence>
<feature type="domain" description="Methionyl/Leucyl tRNA synthetase" evidence="11">
    <location>
        <begin position="146"/>
        <end position="366"/>
    </location>
</feature>
<evidence type="ECO:0000256" key="8">
    <source>
        <dbReference type="ARBA" id="ARBA00030904"/>
    </source>
</evidence>
<sequence length="502" mass="57858">MSQECVYITTPIYYPNDLPHLGHAYTTVLADVVSRWSTLLGYETFFLTGTDEHGLKLQREAEKRGVSPKAFVDQMSEVFKGYWRKLGIEYTRFIRTTDPDHEELVRRVIVELWSKGLVYPSVYRGWYCAACERYYSEREYAVVNERPHCPIHQRPLEYVEEETYFLRLSQYRDYVVKVLREGNVVFPRQYAEEVASKIELEGLQDLSIARPRERVSWGIELPFDTRFTVYVWIDALLNYLTGAGFAVDRERFYRLWRGSVQIIGKDILWFHTAVWFSLLAMLGLPPPKKLVVHGFLTVKGQKMGKSTGNVTSIDDMIARYGSADAVRFIVARVANFEKDSEVSWDIYDSIYSGDLVNNYGNLVRRVTSLAIKHLGGVVERIVDEAHAKVVEELVVKAIEHYNNIRISEAVKAAMDIAHETNAYLNREEPWAKEKPVKTLYTALESIRLTTLLLQPAMPTTSKQILAAIGVEPEKGLKQFVFGYIEKYHVKESPIPFRKLPKA</sequence>
<dbReference type="SUPFAM" id="SSF47323">
    <property type="entry name" value="Anticodon-binding domain of a subclass of class I aminoacyl-tRNA synthetases"/>
    <property type="match status" value="1"/>
</dbReference>
<dbReference type="InterPro" id="IPR014729">
    <property type="entry name" value="Rossmann-like_a/b/a_fold"/>
</dbReference>
<dbReference type="CDD" id="cd00814">
    <property type="entry name" value="MetRS_core"/>
    <property type="match status" value="1"/>
</dbReference>
<dbReference type="PANTHER" id="PTHR43326">
    <property type="entry name" value="METHIONYL-TRNA SYNTHETASE"/>
    <property type="match status" value="1"/>
</dbReference>
<evidence type="ECO:0000256" key="9">
    <source>
        <dbReference type="RuleBase" id="RU363039"/>
    </source>
</evidence>
<evidence type="ECO:0000259" key="10">
    <source>
        <dbReference type="Pfam" id="PF08264"/>
    </source>
</evidence>
<dbReference type="InterPro" id="IPR009080">
    <property type="entry name" value="tRNAsynth_Ia_anticodon-bd"/>
</dbReference>
<evidence type="ECO:0000256" key="7">
    <source>
        <dbReference type="ARBA" id="ARBA00023146"/>
    </source>
</evidence>
<keyword evidence="5 9" id="KW-0067">ATP-binding</keyword>
<dbReference type="InterPro" id="IPR001412">
    <property type="entry name" value="aa-tRNA-synth_I_CS"/>
</dbReference>
<dbReference type="InterPro" id="IPR023457">
    <property type="entry name" value="Met-tRNA_synth_2"/>
</dbReference>
<dbReference type="InterPro" id="IPR014758">
    <property type="entry name" value="Met-tRNA_synth"/>
</dbReference>
<keyword evidence="3 9" id="KW-0436">Ligase</keyword>
<dbReference type="InterPro" id="IPR033911">
    <property type="entry name" value="MetRS_core"/>
</dbReference>
<evidence type="ECO:0000256" key="5">
    <source>
        <dbReference type="ARBA" id="ARBA00022840"/>
    </source>
</evidence>
<keyword evidence="4 9" id="KW-0547">Nucleotide-binding</keyword>
<dbReference type="GO" id="GO:0004825">
    <property type="term" value="F:methionine-tRNA ligase activity"/>
    <property type="evidence" value="ECO:0007669"/>
    <property type="project" value="UniProtKB-EC"/>
</dbReference>
<evidence type="ECO:0000256" key="2">
    <source>
        <dbReference type="ARBA" id="ARBA00012838"/>
    </source>
</evidence>
<dbReference type="PROSITE" id="PS00178">
    <property type="entry name" value="AA_TRNA_LIGASE_I"/>
    <property type="match status" value="1"/>
</dbReference>